<comment type="caution">
    <text evidence="1">The sequence shown here is derived from an EMBL/GenBank/DDBJ whole genome shotgun (WGS) entry which is preliminary data.</text>
</comment>
<gene>
    <name evidence="1" type="ORF">ABT39_MTgene1952</name>
</gene>
<reference evidence="1" key="1">
    <citation type="journal article" date="2015" name="Genome Biol. Evol.">
        <title>Organellar Genomes of White Spruce (Picea glauca): Assembly and Annotation.</title>
        <authorList>
            <person name="Jackman S.D."/>
            <person name="Warren R.L."/>
            <person name="Gibb E.A."/>
            <person name="Vandervalk B.P."/>
            <person name="Mohamadi H."/>
            <person name="Chu J."/>
            <person name="Raymond A."/>
            <person name="Pleasance S."/>
            <person name="Coope R."/>
            <person name="Wildung M.R."/>
            <person name="Ritland C.E."/>
            <person name="Bousquet J."/>
            <person name="Jones S.J."/>
            <person name="Bohlmann J."/>
            <person name="Birol I."/>
        </authorList>
    </citation>
    <scope>NUCLEOTIDE SEQUENCE [LARGE SCALE GENOMIC DNA]</scope>
    <source>
        <tissue evidence="1">Flushing bud</tissue>
    </source>
</reference>
<accession>A0A124GMM5</accession>
<dbReference type="AlphaFoldDB" id="A0A124GMM5"/>
<geneLocation type="mitochondrion" evidence="1"/>
<name>A0A124GMM5_PICGL</name>
<evidence type="ECO:0000313" key="1">
    <source>
        <dbReference type="EMBL" id="KUM46146.1"/>
    </source>
</evidence>
<proteinExistence type="predicted"/>
<sequence>MHAPNDPIRGGRLDHGMQGLETAHKHTNARGAPTPSNYSERGATCQHWEHTGGRTTDMSTAKALIYWILSTDESSDEAGR</sequence>
<keyword evidence="1" id="KW-0496">Mitochondrion</keyword>
<organism evidence="1">
    <name type="scientific">Picea glauca</name>
    <name type="common">White spruce</name>
    <name type="synonym">Pinus glauca</name>
    <dbReference type="NCBI Taxonomy" id="3330"/>
    <lineage>
        <taxon>Eukaryota</taxon>
        <taxon>Viridiplantae</taxon>
        <taxon>Streptophyta</taxon>
        <taxon>Embryophyta</taxon>
        <taxon>Tracheophyta</taxon>
        <taxon>Spermatophyta</taxon>
        <taxon>Pinopsida</taxon>
        <taxon>Pinidae</taxon>
        <taxon>Conifers I</taxon>
        <taxon>Pinales</taxon>
        <taxon>Pinaceae</taxon>
        <taxon>Picea</taxon>
    </lineage>
</organism>
<dbReference type="EMBL" id="LKAM01000013">
    <property type="protein sequence ID" value="KUM46146.1"/>
    <property type="molecule type" value="Genomic_DNA"/>
</dbReference>
<protein>
    <submittedName>
        <fullName evidence="1">Uncharacterized protein</fullName>
    </submittedName>
</protein>